<sequence length="35" mass="3867">MDIVAILLVAGAFSLFFGTMAFCDKVVTEEGREER</sequence>
<reference evidence="1 2" key="1">
    <citation type="journal article" date="2011" name="J. Bacteriol.">
        <title>Genome sequence of Brevibacillus laterosporus LMG 15441, a pathogen of invertebrates.</title>
        <authorList>
            <person name="Djukic M."/>
            <person name="Poehlein A."/>
            <person name="Thurmer A."/>
            <person name="Daniel R."/>
        </authorList>
    </citation>
    <scope>NUCLEOTIDE SEQUENCE [LARGE SCALE GENOMIC DNA]</scope>
    <source>
        <strain evidence="1 2">LMG 15441</strain>
    </source>
</reference>
<evidence type="ECO:0000313" key="1">
    <source>
        <dbReference type="EMBL" id="AIG24747.1"/>
    </source>
</evidence>
<dbReference type="AlphaFoldDB" id="A0A075QWG7"/>
<dbReference type="HOGENOM" id="CLU_220572_0_0_9"/>
<protein>
    <submittedName>
        <fullName evidence="1">Uncharacterized protein</fullName>
    </submittedName>
</protein>
<keyword evidence="2" id="KW-1185">Reference proteome</keyword>
<dbReference type="Proteomes" id="UP000005850">
    <property type="component" value="Chromosome"/>
</dbReference>
<evidence type="ECO:0000313" key="2">
    <source>
        <dbReference type="Proteomes" id="UP000005850"/>
    </source>
</evidence>
<accession>A0A075QWG7</accession>
<dbReference type="KEGG" id="blr:BRLA_c003520"/>
<dbReference type="STRING" id="1042163.BRLA_c003520"/>
<proteinExistence type="predicted"/>
<dbReference type="EMBL" id="CP007806">
    <property type="protein sequence ID" value="AIG24747.1"/>
    <property type="molecule type" value="Genomic_DNA"/>
</dbReference>
<gene>
    <name evidence="1" type="ORF">BRLA_c003520</name>
</gene>
<organism evidence="1 2">
    <name type="scientific">Brevibacillus laterosporus LMG 15441</name>
    <dbReference type="NCBI Taxonomy" id="1042163"/>
    <lineage>
        <taxon>Bacteria</taxon>
        <taxon>Bacillati</taxon>
        <taxon>Bacillota</taxon>
        <taxon>Bacilli</taxon>
        <taxon>Bacillales</taxon>
        <taxon>Paenibacillaceae</taxon>
        <taxon>Brevibacillus</taxon>
    </lineage>
</organism>
<name>A0A075QWG7_BRELA</name>